<evidence type="ECO:0000313" key="8">
    <source>
        <dbReference type="EMBL" id="ANH39714.1"/>
    </source>
</evidence>
<dbReference type="EMBL" id="CP015079">
    <property type="protein sequence ID" value="ANH39714.1"/>
    <property type="molecule type" value="Genomic_DNA"/>
</dbReference>
<gene>
    <name evidence="7 8" type="primary">tatC</name>
    <name evidence="8" type="ORF">I601_3307</name>
</gene>
<feature type="transmembrane region" description="Helical" evidence="7">
    <location>
        <begin position="215"/>
        <end position="232"/>
    </location>
</feature>
<keyword evidence="2 7" id="KW-0812">Transmembrane</keyword>
<name>A0A1A9GN53_9ACTN</name>
<dbReference type="KEGG" id="ndk:I601_3307"/>
<feature type="transmembrane region" description="Helical" evidence="7">
    <location>
        <begin position="238"/>
        <end position="257"/>
    </location>
</feature>
<feature type="transmembrane region" description="Helical" evidence="7">
    <location>
        <begin position="90"/>
        <end position="111"/>
    </location>
</feature>
<keyword evidence="3 7" id="KW-0653">Protein transport</keyword>
<comment type="subunit">
    <text evidence="7">The Tat system comprises two distinct complexes: a TatABC complex, containing multiple copies of TatA, TatB and TatC subunits, and a separate TatA complex, containing only TatA subunits. Substrates initially bind to the TatABC complex, which probably triggers association of the separate TatA complex to form the active translocon.</text>
</comment>
<dbReference type="PATRIC" id="fig|1300347.3.peg.3315"/>
<keyword evidence="4 7" id="KW-1133">Transmembrane helix</keyword>
<dbReference type="Proteomes" id="UP000077868">
    <property type="component" value="Chromosome"/>
</dbReference>
<evidence type="ECO:0000256" key="1">
    <source>
        <dbReference type="ARBA" id="ARBA00004141"/>
    </source>
</evidence>
<dbReference type="GO" id="GO:0043953">
    <property type="term" value="P:protein transport by the Tat complex"/>
    <property type="evidence" value="ECO:0007669"/>
    <property type="project" value="UniProtKB-UniRule"/>
</dbReference>
<feature type="transmembrane region" description="Helical" evidence="7">
    <location>
        <begin position="38"/>
        <end position="56"/>
    </location>
</feature>
<keyword evidence="5 7" id="KW-0811">Translocation</keyword>
<evidence type="ECO:0000256" key="4">
    <source>
        <dbReference type="ARBA" id="ARBA00022989"/>
    </source>
</evidence>
<feature type="transmembrane region" description="Helical" evidence="7">
    <location>
        <begin position="131"/>
        <end position="151"/>
    </location>
</feature>
<evidence type="ECO:0000256" key="7">
    <source>
        <dbReference type="HAMAP-Rule" id="MF_00902"/>
    </source>
</evidence>
<dbReference type="GO" id="GO:0065002">
    <property type="term" value="P:intracellular protein transmembrane transport"/>
    <property type="evidence" value="ECO:0007669"/>
    <property type="project" value="TreeGrafter"/>
</dbReference>
<feature type="transmembrane region" description="Helical" evidence="7">
    <location>
        <begin position="183"/>
        <end position="203"/>
    </location>
</feature>
<dbReference type="PANTHER" id="PTHR30371:SF0">
    <property type="entry name" value="SEC-INDEPENDENT PROTEIN TRANSLOCASE PROTEIN TATC, CHLOROPLASTIC-RELATED"/>
    <property type="match status" value="1"/>
</dbReference>
<evidence type="ECO:0000256" key="3">
    <source>
        <dbReference type="ARBA" id="ARBA00022927"/>
    </source>
</evidence>
<comment type="function">
    <text evidence="7">Part of the twin-arginine translocation (Tat) system that transports large folded proteins containing a characteristic twin-arginine motif in their signal peptide across membranes. Together with TatB, TatC is part of a receptor directly interacting with Tat signal peptides.</text>
</comment>
<proteinExistence type="inferred from homology"/>
<dbReference type="AlphaFoldDB" id="A0A1A9GN53"/>
<dbReference type="PRINTS" id="PR01840">
    <property type="entry name" value="TATCFAMILY"/>
</dbReference>
<dbReference type="GO" id="GO:0009977">
    <property type="term" value="F:proton motive force dependent protein transmembrane transporter activity"/>
    <property type="evidence" value="ECO:0007669"/>
    <property type="project" value="TreeGrafter"/>
</dbReference>
<dbReference type="NCBIfam" id="TIGR00945">
    <property type="entry name" value="tatC"/>
    <property type="match status" value="1"/>
</dbReference>
<organism evidence="8 9">
    <name type="scientific">Nocardioides dokdonensis FR1436</name>
    <dbReference type="NCBI Taxonomy" id="1300347"/>
    <lineage>
        <taxon>Bacteria</taxon>
        <taxon>Bacillati</taxon>
        <taxon>Actinomycetota</taxon>
        <taxon>Actinomycetes</taxon>
        <taxon>Propionibacteriales</taxon>
        <taxon>Nocardioidaceae</taxon>
        <taxon>Nocardioides</taxon>
    </lineage>
</organism>
<evidence type="ECO:0000256" key="5">
    <source>
        <dbReference type="ARBA" id="ARBA00023010"/>
    </source>
</evidence>
<comment type="similarity">
    <text evidence="7">Belongs to the TatC family.</text>
</comment>
<dbReference type="InterPro" id="IPR002033">
    <property type="entry name" value="TatC"/>
</dbReference>
<dbReference type="STRING" id="1300347.I601_3307"/>
<evidence type="ECO:0000313" key="9">
    <source>
        <dbReference type="Proteomes" id="UP000077868"/>
    </source>
</evidence>
<dbReference type="GO" id="GO:0033281">
    <property type="term" value="C:TAT protein transport complex"/>
    <property type="evidence" value="ECO:0007669"/>
    <property type="project" value="UniProtKB-UniRule"/>
</dbReference>
<accession>A0A1A9GN53</accession>
<keyword evidence="9" id="KW-1185">Reference proteome</keyword>
<evidence type="ECO:0000256" key="2">
    <source>
        <dbReference type="ARBA" id="ARBA00022692"/>
    </source>
</evidence>
<comment type="subcellular location">
    <subcellularLocation>
        <location evidence="7">Cell membrane</location>
        <topology evidence="7">Multi-pass membrane protein</topology>
    </subcellularLocation>
    <subcellularLocation>
        <location evidence="1">Membrane</location>
        <topology evidence="1">Multi-pass membrane protein</topology>
    </subcellularLocation>
</comment>
<reference evidence="8 9" key="1">
    <citation type="submission" date="2016-03" db="EMBL/GenBank/DDBJ databases">
        <title>Complete genome sequence of a soil Actinobacterium, Nocardioides dokdonensis FR1436.</title>
        <authorList>
            <person name="Kwon S.-K."/>
            <person name="Kim K."/>
            <person name="Kim J.F."/>
        </authorList>
    </citation>
    <scope>NUCLEOTIDE SEQUENCE [LARGE SCALE GENOMIC DNA]</scope>
    <source>
        <strain evidence="8 9">FR1436</strain>
    </source>
</reference>
<keyword evidence="7" id="KW-1003">Cell membrane</keyword>
<dbReference type="Pfam" id="PF00902">
    <property type="entry name" value="TatC"/>
    <property type="match status" value="1"/>
</dbReference>
<protein>
    <recommendedName>
        <fullName evidence="7">Sec-independent protein translocase protein TatC</fullName>
    </recommendedName>
</protein>
<sequence length="279" mass="30418">MPALSGIVKLFIGKPMHPVGADGRMALSDHLRELRARVLKVALTLVVAVAVSLFFFDTLFDLVLGPYNTAREKLGDDVTFPSTSGAGGGLLLYLKLCGFSALVVTSPVWLYQIWAFILPGLHAHERKWSRVFAAIAGPLFLGGIALGYLTLPKGLEILIGFNPEGIVNIVEFSEYLQFFTRTLLVFGIAFEIPVFVVLLNLAGVVSGKSLGKHRPWIIVGIFVFAAVATPSADPFTMTFMAVPMVLLFFVAEIIARFNDRRRAKRKLNAGLSPDEVSPL</sequence>
<dbReference type="PANTHER" id="PTHR30371">
    <property type="entry name" value="SEC-INDEPENDENT PROTEIN TRANSLOCASE PROTEIN TATC"/>
    <property type="match status" value="1"/>
</dbReference>
<keyword evidence="7" id="KW-0813">Transport</keyword>
<evidence type="ECO:0000256" key="6">
    <source>
        <dbReference type="ARBA" id="ARBA00023136"/>
    </source>
</evidence>
<dbReference type="RefSeq" id="WP_237089440.1">
    <property type="nucleotide sequence ID" value="NZ_CP015079.1"/>
</dbReference>
<keyword evidence="6 7" id="KW-0472">Membrane</keyword>
<dbReference type="HAMAP" id="MF_00902">
    <property type="entry name" value="TatC"/>
    <property type="match status" value="1"/>
</dbReference>